<evidence type="ECO:0000256" key="3">
    <source>
        <dbReference type="ARBA" id="ARBA00022723"/>
    </source>
</evidence>
<protein>
    <recommendedName>
        <fullName evidence="7">Bacterioferritin-associated ferredoxin</fullName>
    </recommendedName>
</protein>
<dbReference type="GO" id="GO:0051537">
    <property type="term" value="F:2 iron, 2 sulfur cluster binding"/>
    <property type="evidence" value="ECO:0007669"/>
    <property type="project" value="UniProtKB-KW"/>
</dbReference>
<evidence type="ECO:0000256" key="5">
    <source>
        <dbReference type="ARBA" id="ARBA00023004"/>
    </source>
</evidence>
<keyword evidence="6" id="KW-0411">Iron-sulfur</keyword>
<dbReference type="Gene3D" id="1.10.10.1100">
    <property type="entry name" value="BFD-like [2Fe-2S]-binding domain"/>
    <property type="match status" value="1"/>
</dbReference>
<keyword evidence="11" id="KW-1185">Reference proteome</keyword>
<comment type="similarity">
    <text evidence="8">Belongs to the Bfd family.</text>
</comment>
<reference evidence="10 11" key="1">
    <citation type="submission" date="2020-08" db="EMBL/GenBank/DDBJ databases">
        <title>Paraeoetvoesia sp. YC-7-48 draft genome sequence.</title>
        <authorList>
            <person name="Yao L."/>
        </authorList>
    </citation>
    <scope>NUCLEOTIDE SEQUENCE [LARGE SCALE GENOMIC DNA]</scope>
    <source>
        <strain evidence="11">YC-7-48</strain>
    </source>
</reference>
<evidence type="ECO:0000259" key="9">
    <source>
        <dbReference type="Pfam" id="PF04324"/>
    </source>
</evidence>
<comment type="caution">
    <text evidence="10">The sequence shown here is derived from an EMBL/GenBank/DDBJ whole genome shotgun (WGS) entry which is preliminary data.</text>
</comment>
<evidence type="ECO:0000256" key="2">
    <source>
        <dbReference type="ARBA" id="ARBA00022714"/>
    </source>
</evidence>
<name>A0A842HKI8_9BURK</name>
<evidence type="ECO:0000256" key="6">
    <source>
        <dbReference type="ARBA" id="ARBA00023014"/>
    </source>
</evidence>
<organism evidence="10 11">
    <name type="scientific">Pusillimonas minor</name>
    <dbReference type="NCBI Taxonomy" id="2697024"/>
    <lineage>
        <taxon>Bacteria</taxon>
        <taxon>Pseudomonadati</taxon>
        <taxon>Pseudomonadota</taxon>
        <taxon>Betaproteobacteria</taxon>
        <taxon>Burkholderiales</taxon>
        <taxon>Alcaligenaceae</taxon>
        <taxon>Pusillimonas</taxon>
    </lineage>
</organism>
<dbReference type="Proteomes" id="UP000545386">
    <property type="component" value="Unassembled WGS sequence"/>
</dbReference>
<evidence type="ECO:0000256" key="1">
    <source>
        <dbReference type="ARBA" id="ARBA00022448"/>
    </source>
</evidence>
<sequence length="87" mass="8858">MFICICNAITERQVKAAVAAGAHSMSDLQAQLGVASCCGCCADTAAEYLPGGRQASHQTVHPLGDLVEPAANDAAPAVFVEVIACRA</sequence>
<dbReference type="Pfam" id="PF04324">
    <property type="entry name" value="Fer2_BFD"/>
    <property type="match status" value="1"/>
</dbReference>
<dbReference type="AlphaFoldDB" id="A0A842HKI8"/>
<evidence type="ECO:0000256" key="4">
    <source>
        <dbReference type="ARBA" id="ARBA00022982"/>
    </source>
</evidence>
<feature type="domain" description="BFD-like [2Fe-2S]-binding" evidence="9">
    <location>
        <begin position="3"/>
        <end position="49"/>
    </location>
</feature>
<keyword evidence="1" id="KW-0813">Transport</keyword>
<keyword evidence="4" id="KW-0249">Electron transport</keyword>
<dbReference type="InterPro" id="IPR007419">
    <property type="entry name" value="BFD-like_2Fe2S-bd_dom"/>
</dbReference>
<dbReference type="GO" id="GO:0046872">
    <property type="term" value="F:metal ion binding"/>
    <property type="evidence" value="ECO:0007669"/>
    <property type="project" value="UniProtKB-KW"/>
</dbReference>
<dbReference type="PANTHER" id="PTHR37424:SF1">
    <property type="entry name" value="BACTERIOFERRITIN-ASSOCIATED FERREDOXIN"/>
    <property type="match status" value="1"/>
</dbReference>
<dbReference type="InterPro" id="IPR041854">
    <property type="entry name" value="BFD-like_2Fe2S-bd_dom_sf"/>
</dbReference>
<dbReference type="InterPro" id="IPR052371">
    <property type="entry name" value="BFD-associated_ferredoxin"/>
</dbReference>
<proteinExistence type="inferred from homology"/>
<dbReference type="PANTHER" id="PTHR37424">
    <property type="entry name" value="BACTERIOFERRITIN-ASSOCIATED FERREDOXIN"/>
    <property type="match status" value="1"/>
</dbReference>
<keyword evidence="2" id="KW-0001">2Fe-2S</keyword>
<evidence type="ECO:0000313" key="10">
    <source>
        <dbReference type="EMBL" id="MBC2769219.1"/>
    </source>
</evidence>
<keyword evidence="5" id="KW-0408">Iron</keyword>
<accession>A0A842HKI8</accession>
<keyword evidence="3" id="KW-0479">Metal-binding</keyword>
<dbReference type="EMBL" id="JACJUU010000002">
    <property type="protein sequence ID" value="MBC2769219.1"/>
    <property type="molecule type" value="Genomic_DNA"/>
</dbReference>
<evidence type="ECO:0000313" key="11">
    <source>
        <dbReference type="Proteomes" id="UP000545386"/>
    </source>
</evidence>
<evidence type="ECO:0000256" key="7">
    <source>
        <dbReference type="ARBA" id="ARBA00039386"/>
    </source>
</evidence>
<evidence type="ECO:0000256" key="8">
    <source>
        <dbReference type="ARBA" id="ARBA00046332"/>
    </source>
</evidence>
<gene>
    <name evidence="10" type="ORF">GTU67_04725</name>
</gene>